<feature type="domain" description="SGNH" evidence="1">
    <location>
        <begin position="43"/>
        <end position="125"/>
    </location>
</feature>
<keyword evidence="2" id="KW-0378">Hydrolase</keyword>
<gene>
    <name evidence="2" type="ORF">AB8998_17275</name>
</gene>
<evidence type="ECO:0000259" key="1">
    <source>
        <dbReference type="Pfam" id="PF19040"/>
    </source>
</evidence>
<organism evidence="2 3">
    <name type="scientific">Mycobacterium servetii</name>
    <dbReference type="NCBI Taxonomy" id="3237418"/>
    <lineage>
        <taxon>Bacteria</taxon>
        <taxon>Bacillati</taxon>
        <taxon>Actinomycetota</taxon>
        <taxon>Actinomycetes</taxon>
        <taxon>Mycobacteriales</taxon>
        <taxon>Mycobacteriaceae</taxon>
        <taxon>Mycobacterium</taxon>
    </lineage>
</organism>
<dbReference type="InterPro" id="IPR043968">
    <property type="entry name" value="SGNH"/>
</dbReference>
<keyword evidence="3" id="KW-1185">Reference proteome</keyword>
<evidence type="ECO:0000313" key="2">
    <source>
        <dbReference type="EMBL" id="MEY8016624.1"/>
    </source>
</evidence>
<dbReference type="EMBL" id="JBGEDP010000001">
    <property type="protein sequence ID" value="MEY8016624.1"/>
    <property type="molecule type" value="Genomic_DNA"/>
</dbReference>
<protein>
    <submittedName>
        <fullName evidence="2">SGNH hydrolase domain-containing protein</fullName>
    </submittedName>
</protein>
<name>A0ABV4C264_9MYCO</name>
<dbReference type="Pfam" id="PF19040">
    <property type="entry name" value="SGNH"/>
    <property type="match status" value="1"/>
</dbReference>
<evidence type="ECO:0000313" key="3">
    <source>
        <dbReference type="Proteomes" id="UP001564760"/>
    </source>
</evidence>
<sequence length="132" mass="14185">MQAAVNASAELKAVPSNLDPPLAGTAAEYKAVFQNGCLRNLFEAGQPECATGDTASTTTVALLGDSHATMWAPAFQHIAMRRHWRLETLGKGACTPMGLPIADTIRRAVSDALCQQWRAQILARLGRCCFSR</sequence>
<dbReference type="RefSeq" id="WP_369738981.1">
    <property type="nucleotide sequence ID" value="NZ_JBGEDP010000001.1"/>
</dbReference>
<accession>A0ABV4C264</accession>
<dbReference type="Proteomes" id="UP001564760">
    <property type="component" value="Unassembled WGS sequence"/>
</dbReference>
<dbReference type="GO" id="GO:0016787">
    <property type="term" value="F:hydrolase activity"/>
    <property type="evidence" value="ECO:0007669"/>
    <property type="project" value="UniProtKB-KW"/>
</dbReference>
<reference evidence="2 3" key="1">
    <citation type="submission" date="2024-08" db="EMBL/GenBank/DDBJ databases">
        <title>Mycobacterium servetensis sp. nov., a novel rapid-growing mycobacterial species recovered from a human patient in Zaragoza, Spain.</title>
        <authorList>
            <person name="Tristancho-Baro A.I."/>
            <person name="Buenestado-Serrano S."/>
            <person name="Garcia De Viedma D."/>
            <person name="Milagro-Beamonte A."/>
            <person name="Burillo N."/>
            <person name="Sanz S."/>
            <person name="Lopez-Calleja A.I."/>
            <person name="Penas-Utrilla D."/>
            <person name="Guardingo M."/>
            <person name="Garcia M.J."/>
            <person name="Vinuelas-Bayon J."/>
        </authorList>
    </citation>
    <scope>NUCLEOTIDE SEQUENCE [LARGE SCALE GENOMIC DNA]</scope>
    <source>
        <strain evidence="3">HUMS_12744610</strain>
    </source>
</reference>
<proteinExistence type="predicted"/>
<comment type="caution">
    <text evidence="2">The sequence shown here is derived from an EMBL/GenBank/DDBJ whole genome shotgun (WGS) entry which is preliminary data.</text>
</comment>